<keyword evidence="1" id="KW-0812">Transmembrane</keyword>
<evidence type="ECO:0000256" key="1">
    <source>
        <dbReference type="SAM" id="Phobius"/>
    </source>
</evidence>
<dbReference type="RefSeq" id="WP_089281977.1">
    <property type="nucleotide sequence ID" value="NZ_FZOJ01000004.1"/>
</dbReference>
<proteinExistence type="predicted"/>
<dbReference type="EMBL" id="FZOJ01000004">
    <property type="protein sequence ID" value="SNS12744.1"/>
    <property type="molecule type" value="Genomic_DNA"/>
</dbReference>
<organism evidence="3 4">
    <name type="scientific">Anaerovirgula multivorans</name>
    <dbReference type="NCBI Taxonomy" id="312168"/>
    <lineage>
        <taxon>Bacteria</taxon>
        <taxon>Bacillati</taxon>
        <taxon>Bacillota</taxon>
        <taxon>Clostridia</taxon>
        <taxon>Peptostreptococcales</taxon>
        <taxon>Natronincolaceae</taxon>
        <taxon>Anaerovirgula</taxon>
    </lineage>
</organism>
<dbReference type="Proteomes" id="UP000198304">
    <property type="component" value="Unassembled WGS sequence"/>
</dbReference>
<evidence type="ECO:0000259" key="2">
    <source>
        <dbReference type="Pfam" id="PF13786"/>
    </source>
</evidence>
<keyword evidence="1" id="KW-0472">Membrane</keyword>
<accession>A0A239C034</accession>
<dbReference type="Gene3D" id="2.60.40.1630">
    <property type="entry name" value="bacillus anthracis domain"/>
    <property type="match status" value="1"/>
</dbReference>
<feature type="domain" description="DUF4179" evidence="2">
    <location>
        <begin position="37"/>
        <end position="125"/>
    </location>
</feature>
<name>A0A239C034_9FIRM</name>
<sequence length="435" mass="50802">MDIEKMLQEKKKEYDHIEAPMEMEERLRSALKRQQYKKRFTWNSKAIAVVLVFFLFVGYHFDTFAYYGKKIMGYDSVMSESLKDLNQMGKGQEIGQSHTFENGIEVILDGIMMDDNQMLAFYRVKNLEEHLHNYHDHMEFKGLFKSYWMKSGMGNYIDDNQEEIVYIAAFDTPWMFERKLTFQYTLGKDDFQETASLSFTLDRNKAMGHTIKQNINKTIEVEEIQVKFEKITATPTQTLIEGSINNLLELVKEQMTGDLTRIGDMNIKLLANGREIRNQGAGMGMSTNMKGYTFRLAFEPLPQNMEKLEIQLEGLSVLRRPNMTIDLLEVELPQVIEYDHREIKIENIRVEKGNTYITIETEEDMTLLDVDLKGDNKSLKFIRTDTIDYDKKLDGTITHRRDIIFEGVEENLQLKIGQIVYTAKLQDNIISVEIK</sequence>
<dbReference type="AlphaFoldDB" id="A0A239C034"/>
<protein>
    <recommendedName>
        <fullName evidence="2">DUF4179 domain-containing protein</fullName>
    </recommendedName>
</protein>
<evidence type="ECO:0000313" key="3">
    <source>
        <dbReference type="EMBL" id="SNS12744.1"/>
    </source>
</evidence>
<reference evidence="3 4" key="1">
    <citation type="submission" date="2017-06" db="EMBL/GenBank/DDBJ databases">
        <authorList>
            <person name="Kim H.J."/>
            <person name="Triplett B.A."/>
        </authorList>
    </citation>
    <scope>NUCLEOTIDE SEQUENCE [LARGE SCALE GENOMIC DNA]</scope>
    <source>
        <strain evidence="3 4">SCA</strain>
    </source>
</reference>
<gene>
    <name evidence="3" type="ORF">SAMN05446037_1004202</name>
</gene>
<keyword evidence="1" id="KW-1133">Transmembrane helix</keyword>
<feature type="transmembrane region" description="Helical" evidence="1">
    <location>
        <begin position="42"/>
        <end position="61"/>
    </location>
</feature>
<evidence type="ECO:0000313" key="4">
    <source>
        <dbReference type="Proteomes" id="UP000198304"/>
    </source>
</evidence>
<dbReference type="Pfam" id="PF13786">
    <property type="entry name" value="DUF4179"/>
    <property type="match status" value="1"/>
</dbReference>
<dbReference type="InterPro" id="IPR025436">
    <property type="entry name" value="DUF4179"/>
</dbReference>
<keyword evidence="4" id="KW-1185">Reference proteome</keyword>
<dbReference type="OrthoDB" id="2961302at2"/>